<sequence>MVPKGNEKDSKVTAFFGKGNIDNINYQTKEANCSEEKCYGQLHFEQKILNFFTRKSKKINRF</sequence>
<proteinExistence type="predicted"/>
<gene>
    <name evidence="1" type="ORF">SIN_0664</name>
</gene>
<organism evidence="1">
    <name type="scientific">Streptococcus infantis SK1302</name>
    <dbReference type="NCBI Taxonomy" id="871237"/>
    <lineage>
        <taxon>Bacteria</taxon>
        <taxon>Bacillati</taxon>
        <taxon>Bacillota</taxon>
        <taxon>Bacilli</taxon>
        <taxon>Lactobacillales</taxon>
        <taxon>Streptococcaceae</taxon>
        <taxon>Streptococcus</taxon>
    </lineage>
</organism>
<reference evidence="1" key="1">
    <citation type="submission" date="2010-09" db="EMBL/GenBank/DDBJ databases">
        <authorList>
            <person name="Daugherty S.C."/>
            <person name="Kilian M."/>
            <person name="Tettelin H."/>
        </authorList>
    </citation>
    <scope>NUCLEOTIDE SEQUENCE [LARGE SCALE GENOMIC DNA]</scope>
    <source>
        <strain evidence="1">SK1302</strain>
    </source>
</reference>
<protein>
    <submittedName>
        <fullName evidence="1">Uncharacterized protein</fullName>
    </submittedName>
</protein>
<comment type="caution">
    <text evidence="1">The sequence shown here is derived from an EMBL/GenBank/DDBJ whole genome shotgun (WGS) entry which is preliminary data.</text>
</comment>
<accession>A0ABP2J4S1</accession>
<dbReference type="EMBL" id="AEDY01000035">
    <property type="protein sequence ID" value="EFO54611.1"/>
    <property type="molecule type" value="Genomic_DNA"/>
</dbReference>
<name>A0ABP2J4S1_9STRE</name>
<evidence type="ECO:0000313" key="1">
    <source>
        <dbReference type="EMBL" id="EFO54611.1"/>
    </source>
</evidence>